<evidence type="ECO:0000313" key="1">
    <source>
        <dbReference type="EMBL" id="KAH9385061.1"/>
    </source>
</evidence>
<organism evidence="1 2">
    <name type="scientific">Haemaphysalis longicornis</name>
    <name type="common">Bush tick</name>
    <dbReference type="NCBI Taxonomy" id="44386"/>
    <lineage>
        <taxon>Eukaryota</taxon>
        <taxon>Metazoa</taxon>
        <taxon>Ecdysozoa</taxon>
        <taxon>Arthropoda</taxon>
        <taxon>Chelicerata</taxon>
        <taxon>Arachnida</taxon>
        <taxon>Acari</taxon>
        <taxon>Parasitiformes</taxon>
        <taxon>Ixodida</taxon>
        <taxon>Ixodoidea</taxon>
        <taxon>Ixodidae</taxon>
        <taxon>Haemaphysalinae</taxon>
        <taxon>Haemaphysalis</taxon>
    </lineage>
</organism>
<keyword evidence="2" id="KW-1185">Reference proteome</keyword>
<accession>A0A9J6HDZ0</accession>
<sequence>MTKTWTKHMTLLTWVSGEGPARHLKWKTGCGALFYGDGQAAMKIPVGYFFTGYLMNEKLFCMTIAVFKAFKDVGFLVTRVATDNPQTNTARFSSLSEAATLIVYAVPHPLKKGDRLFLSSEYSHPIKIMRTNFLE</sequence>
<dbReference type="VEuPathDB" id="VectorBase:HLOH_064318"/>
<name>A0A9J6HDZ0_HAELO</name>
<dbReference type="Proteomes" id="UP000821853">
    <property type="component" value="Unassembled WGS sequence"/>
</dbReference>
<dbReference type="EMBL" id="JABSTR010003796">
    <property type="protein sequence ID" value="KAH9385061.1"/>
    <property type="molecule type" value="Genomic_DNA"/>
</dbReference>
<proteinExistence type="predicted"/>
<comment type="caution">
    <text evidence="1">The sequence shown here is derived from an EMBL/GenBank/DDBJ whole genome shotgun (WGS) entry which is preliminary data.</text>
</comment>
<gene>
    <name evidence="1" type="ORF">HPB48_027100</name>
</gene>
<dbReference type="AlphaFoldDB" id="A0A9J6HDZ0"/>
<evidence type="ECO:0000313" key="2">
    <source>
        <dbReference type="Proteomes" id="UP000821853"/>
    </source>
</evidence>
<reference evidence="1 2" key="1">
    <citation type="journal article" date="2020" name="Cell">
        <title>Large-Scale Comparative Analyses of Tick Genomes Elucidate Their Genetic Diversity and Vector Capacities.</title>
        <authorList>
            <consortium name="Tick Genome and Microbiome Consortium (TIGMIC)"/>
            <person name="Jia N."/>
            <person name="Wang J."/>
            <person name="Shi W."/>
            <person name="Du L."/>
            <person name="Sun Y."/>
            <person name="Zhan W."/>
            <person name="Jiang J.F."/>
            <person name="Wang Q."/>
            <person name="Zhang B."/>
            <person name="Ji P."/>
            <person name="Bell-Sakyi L."/>
            <person name="Cui X.M."/>
            <person name="Yuan T.T."/>
            <person name="Jiang B.G."/>
            <person name="Yang W.F."/>
            <person name="Lam T.T."/>
            <person name="Chang Q.C."/>
            <person name="Ding S.J."/>
            <person name="Wang X.J."/>
            <person name="Zhu J.G."/>
            <person name="Ruan X.D."/>
            <person name="Zhao L."/>
            <person name="Wei J.T."/>
            <person name="Ye R.Z."/>
            <person name="Que T.C."/>
            <person name="Du C.H."/>
            <person name="Zhou Y.H."/>
            <person name="Cheng J.X."/>
            <person name="Dai P.F."/>
            <person name="Guo W.B."/>
            <person name="Han X.H."/>
            <person name="Huang E.J."/>
            <person name="Li L.F."/>
            <person name="Wei W."/>
            <person name="Gao Y.C."/>
            <person name="Liu J.Z."/>
            <person name="Shao H.Z."/>
            <person name="Wang X."/>
            <person name="Wang C.C."/>
            <person name="Yang T.C."/>
            <person name="Huo Q.B."/>
            <person name="Li W."/>
            <person name="Chen H.Y."/>
            <person name="Chen S.E."/>
            <person name="Zhou L.G."/>
            <person name="Ni X.B."/>
            <person name="Tian J.H."/>
            <person name="Sheng Y."/>
            <person name="Liu T."/>
            <person name="Pan Y.S."/>
            <person name="Xia L.Y."/>
            <person name="Li J."/>
            <person name="Zhao F."/>
            <person name="Cao W.C."/>
        </authorList>
    </citation>
    <scope>NUCLEOTIDE SEQUENCE [LARGE SCALE GENOMIC DNA]</scope>
    <source>
        <strain evidence="1">HaeL-2018</strain>
    </source>
</reference>
<protein>
    <submittedName>
        <fullName evidence="1">Uncharacterized protein</fullName>
    </submittedName>
</protein>